<evidence type="ECO:0000256" key="4">
    <source>
        <dbReference type="ARBA" id="ARBA00022723"/>
    </source>
</evidence>
<dbReference type="InterPro" id="IPR050612">
    <property type="entry name" value="Prok_Mopterin_Oxidored"/>
</dbReference>
<accession>A0A447CVE5</accession>
<dbReference type="Pfam" id="PF00384">
    <property type="entry name" value="Molybdopterin"/>
    <property type="match status" value="1"/>
</dbReference>
<dbReference type="RefSeq" id="WP_129609189.1">
    <property type="nucleotide sequence ID" value="NZ_UWOC01000143.1"/>
</dbReference>
<keyword evidence="4" id="KW-0479">Metal-binding</keyword>
<dbReference type="GO" id="GO:0046872">
    <property type="term" value="F:metal ion binding"/>
    <property type="evidence" value="ECO:0007669"/>
    <property type="project" value="UniProtKB-KW"/>
</dbReference>
<evidence type="ECO:0000259" key="10">
    <source>
        <dbReference type="PROSITE" id="PS51669"/>
    </source>
</evidence>
<gene>
    <name evidence="11" type="primary">ttrA</name>
    <name evidence="11" type="ORF">RHODGE_RHODGE_02425</name>
</gene>
<sequence>MDRRTILKSGVAAGGLGLFAAGYADTARKVVDGVVDALAPKAGAANIHGASLKPEYTVDPVTGAVTPDPRQQVSYVMCMGCTTYCGVRVRVDRDTGTVLRIAGNPYHPLSSDPPLAPDASIRDSFAAVSRAGERGLAGRSTTCGRGSAMLGWMTSPYRITQPLKRVGRRGSGEWQPISFEQMVREIADGGDLFGEGHVDGLRALRSFDPIDPKAPELGPKVNQVGLLSSTNEGRENFARRFVQKAFGSLNFIGHGGYCGGSYRSGSGAAMGNVKTLPHAKPDFANCEFVIFCGTAPANAGNPFKRQAALLAKGRTEGKLNYVVVDPVIGHSDSLASRHRGRWIPIRPATDGAFAMALARWIIDNARYDRAFLEQPNPKAAAAAGEAGWCNATHLVIAEPGHPRDGFMLRGSDLGMATEGDTYGDKDPYVVVEPGSRRLVPHGDLAGPATLFVDGRFAVGDTEIRLRSSFDLYAESARRHTLDEYANICGIPAQTLAGLAEEFTSHGKKAAVNTHGGTMAGNGFYNAFALVTLNTLIGNINVKGGTMAPGGPFPAEGKGPRYDLDGFPGQVTPKGTPLSRNVPYERSSEFKRKKEAGKPYPAEAPWYPAAPQLGSEWLTSALNGYPYPMKALFVWNTNPIYGIPGLKGAVSEALKDPKRLPLIVSIDPFINETGAFADYILPDSLLFETWGFAAPWHAVPSRTSTARWPVVRSKNATTADGEPIGMEAFFIALAKAIGLPGFGPNAMTDAAGAPLALDRPTDWFFRAAANVAFAGQKPVADATDEDIDLTGFGPHVEALKATLKPEEWRKAAHVFTRGGRYQPYGQAYDGDRMAQKFAPALTLYNEQVATARNAVTGKRHSGVPQWTPPAFSDGTPMRQVYGEADWPLLLISQKSVLMGAYTIGLDRLRGLHPENPVALHADDAARLGIRNGDKVRIATPGGEVVGTALVRHGVMRGVVAVEHGFGHTEFGARGHRIGGTRQPDGEALAAGINLNDVGLSDPTRKDLSVWLDPVAGSAVRQGLPARLARA</sequence>
<evidence type="ECO:0000256" key="7">
    <source>
        <dbReference type="ARBA" id="ARBA00023004"/>
    </source>
</evidence>
<dbReference type="GO" id="GO:0051539">
    <property type="term" value="F:4 iron, 4 sulfur cluster binding"/>
    <property type="evidence" value="ECO:0007669"/>
    <property type="project" value="UniProtKB-KW"/>
</dbReference>
<reference evidence="12" key="1">
    <citation type="submission" date="2018-10" db="EMBL/GenBank/DDBJ databases">
        <authorList>
            <person name="Peiro R."/>
            <person name="Begona"/>
            <person name="Cbmso G."/>
            <person name="Lopez M."/>
            <person name="Gonzalez S."/>
            <person name="Sacristan E."/>
            <person name="Castillo E."/>
        </authorList>
    </citation>
    <scope>NUCLEOTIDE SEQUENCE [LARGE SCALE GENOMIC DNA]</scope>
</reference>
<dbReference type="AlphaFoldDB" id="A0A447CVE5"/>
<dbReference type="InterPro" id="IPR037946">
    <property type="entry name" value="MopB_CT_Tetrathionate"/>
</dbReference>
<dbReference type="GO" id="GO:0043546">
    <property type="term" value="F:molybdopterin cofactor binding"/>
    <property type="evidence" value="ECO:0007669"/>
    <property type="project" value="InterPro"/>
</dbReference>
<dbReference type="SUPFAM" id="SSF53706">
    <property type="entry name" value="Formate dehydrogenase/DMSO reductase, domains 1-3"/>
    <property type="match status" value="1"/>
</dbReference>
<dbReference type="SMART" id="SM00926">
    <property type="entry name" value="Molybdop_Fe4S4"/>
    <property type="match status" value="1"/>
</dbReference>
<dbReference type="Gene3D" id="2.40.40.20">
    <property type="match status" value="1"/>
</dbReference>
<dbReference type="InterPro" id="IPR009010">
    <property type="entry name" value="Asp_de-COase-like_dom_sf"/>
</dbReference>
<dbReference type="EMBL" id="UWOC01000143">
    <property type="protein sequence ID" value="VCU09251.1"/>
    <property type="molecule type" value="Genomic_DNA"/>
</dbReference>
<dbReference type="InterPro" id="IPR006963">
    <property type="entry name" value="Mopterin_OxRdtase_4Fe-4S_dom"/>
</dbReference>
<dbReference type="Gene3D" id="3.40.50.740">
    <property type="match status" value="1"/>
</dbReference>
<comment type="caution">
    <text evidence="11">The sequence shown here is derived from an EMBL/GenBank/DDBJ whole genome shotgun (WGS) entry which is preliminary data.</text>
</comment>
<keyword evidence="6" id="KW-0560">Oxidoreductase</keyword>
<dbReference type="SUPFAM" id="SSF50692">
    <property type="entry name" value="ADC-like"/>
    <property type="match status" value="1"/>
</dbReference>
<dbReference type="InterPro" id="IPR006657">
    <property type="entry name" value="MoPterin_dinucl-bd_dom"/>
</dbReference>
<organism evidence="11 12">
    <name type="scientific">Rhodoplanes serenus</name>
    <dbReference type="NCBI Taxonomy" id="200615"/>
    <lineage>
        <taxon>Bacteria</taxon>
        <taxon>Pseudomonadati</taxon>
        <taxon>Pseudomonadota</taxon>
        <taxon>Alphaproteobacteria</taxon>
        <taxon>Hyphomicrobiales</taxon>
        <taxon>Nitrobacteraceae</taxon>
        <taxon>Rhodoplanes</taxon>
    </lineage>
</organism>
<dbReference type="Gene3D" id="3.40.228.10">
    <property type="entry name" value="Dimethylsulfoxide Reductase, domain 2"/>
    <property type="match status" value="1"/>
</dbReference>
<dbReference type="CDD" id="cd02780">
    <property type="entry name" value="MopB_CT_Tetrathionate_Arsenate-R"/>
    <property type="match status" value="1"/>
</dbReference>
<keyword evidence="2" id="KW-0004">4Fe-4S</keyword>
<keyword evidence="5" id="KW-0732">Signal</keyword>
<feature type="domain" description="4Fe-4S Mo/W bis-MGD-type" evidence="10">
    <location>
        <begin position="71"/>
        <end position="157"/>
    </location>
</feature>
<evidence type="ECO:0000256" key="6">
    <source>
        <dbReference type="ARBA" id="ARBA00023002"/>
    </source>
</evidence>
<evidence type="ECO:0000256" key="8">
    <source>
        <dbReference type="ARBA" id="ARBA00023014"/>
    </source>
</evidence>
<evidence type="ECO:0000313" key="11">
    <source>
        <dbReference type="EMBL" id="VCU09251.1"/>
    </source>
</evidence>
<dbReference type="Proteomes" id="UP000289200">
    <property type="component" value="Unassembled WGS sequence"/>
</dbReference>
<evidence type="ECO:0000256" key="5">
    <source>
        <dbReference type="ARBA" id="ARBA00022729"/>
    </source>
</evidence>
<dbReference type="InterPro" id="IPR041929">
    <property type="entry name" value="Tetrathionate-R_A_N"/>
</dbReference>
<keyword evidence="12" id="KW-1185">Reference proteome</keyword>
<dbReference type="Gene3D" id="3.30.200.210">
    <property type="match status" value="1"/>
</dbReference>
<dbReference type="PROSITE" id="PS51669">
    <property type="entry name" value="4FE4S_MOW_BIS_MGD"/>
    <property type="match status" value="1"/>
</dbReference>
<evidence type="ECO:0000256" key="9">
    <source>
        <dbReference type="SAM" id="MobiDB-lite"/>
    </source>
</evidence>
<name>A0A447CVE5_9BRAD</name>
<dbReference type="PANTHER" id="PTHR43742">
    <property type="entry name" value="TRIMETHYLAMINE-N-OXIDE REDUCTASE"/>
    <property type="match status" value="1"/>
</dbReference>
<comment type="similarity">
    <text evidence="1">Belongs to the prokaryotic molybdopterin-containing oxidoreductase family.</text>
</comment>
<keyword evidence="7" id="KW-0408">Iron</keyword>
<proteinExistence type="inferred from homology"/>
<dbReference type="Pfam" id="PF01568">
    <property type="entry name" value="Molydop_binding"/>
    <property type="match status" value="1"/>
</dbReference>
<evidence type="ECO:0000256" key="3">
    <source>
        <dbReference type="ARBA" id="ARBA00022505"/>
    </source>
</evidence>
<feature type="region of interest" description="Disordered" evidence="9">
    <location>
        <begin position="569"/>
        <end position="594"/>
    </location>
</feature>
<dbReference type="PANTHER" id="PTHR43742:SF9">
    <property type="entry name" value="TETRATHIONATE REDUCTASE SUBUNIT A"/>
    <property type="match status" value="1"/>
</dbReference>
<protein>
    <submittedName>
        <fullName evidence="11">Tetrathionate reductase subunit A</fullName>
    </submittedName>
</protein>
<dbReference type="OrthoDB" id="9810782at2"/>
<dbReference type="InterPro" id="IPR006656">
    <property type="entry name" value="Mopterin_OxRdtase"/>
</dbReference>
<evidence type="ECO:0000256" key="1">
    <source>
        <dbReference type="ARBA" id="ARBA00010312"/>
    </source>
</evidence>
<dbReference type="CDD" id="cd02758">
    <property type="entry name" value="MopB_Tetrathionate-Ra"/>
    <property type="match status" value="1"/>
</dbReference>
<evidence type="ECO:0000256" key="2">
    <source>
        <dbReference type="ARBA" id="ARBA00022485"/>
    </source>
</evidence>
<evidence type="ECO:0000313" key="12">
    <source>
        <dbReference type="Proteomes" id="UP000289200"/>
    </source>
</evidence>
<keyword evidence="3" id="KW-0500">Molybdenum</keyword>
<keyword evidence="8" id="KW-0411">Iron-sulfur</keyword>
<dbReference type="GO" id="GO:0016491">
    <property type="term" value="F:oxidoreductase activity"/>
    <property type="evidence" value="ECO:0007669"/>
    <property type="project" value="UniProtKB-KW"/>
</dbReference>